<dbReference type="Pfam" id="PF08867">
    <property type="entry name" value="FRG"/>
    <property type="match status" value="1"/>
</dbReference>
<evidence type="ECO:0000259" key="1">
    <source>
        <dbReference type="SMART" id="SM00901"/>
    </source>
</evidence>
<dbReference type="EMBL" id="MFYX01000102">
    <property type="protein sequence ID" value="OGK02800.1"/>
    <property type="molecule type" value="Genomic_DNA"/>
</dbReference>
<evidence type="ECO:0000313" key="3">
    <source>
        <dbReference type="Proteomes" id="UP000179243"/>
    </source>
</evidence>
<reference evidence="2 3" key="1">
    <citation type="journal article" date="2016" name="Nat. Commun.">
        <title>Thousands of microbial genomes shed light on interconnected biogeochemical processes in an aquifer system.</title>
        <authorList>
            <person name="Anantharaman K."/>
            <person name="Brown C.T."/>
            <person name="Hug L.A."/>
            <person name="Sharon I."/>
            <person name="Castelle C.J."/>
            <person name="Probst A.J."/>
            <person name="Thomas B.C."/>
            <person name="Singh A."/>
            <person name="Wilkins M.J."/>
            <person name="Karaoz U."/>
            <person name="Brodie E.L."/>
            <person name="Williams K.H."/>
            <person name="Hubbard S.S."/>
            <person name="Banfield J.F."/>
        </authorList>
    </citation>
    <scope>NUCLEOTIDE SEQUENCE [LARGE SCALE GENOMIC DNA]</scope>
</reference>
<dbReference type="AlphaFoldDB" id="A0A1F7F805"/>
<sequence length="282" mass="32642">MIHDPIEISSIQQFVDVATSRPEGFFINSPWWRGQSENILNSKITATLIPEIYRRSHYHEPSLSNGFIKEAKIRFPKPPADDNLAAWVFLMQHYRCPTKLLDWSTSPFIALFFALESISLNSDGVIWCLDPILLNKIQIDTPSIITYSIDPGFKKALDSVFRSSFIAKEKISDWHQKPNFRDAIFAMNPDIFDIRQFVQRSVFSVHMINTPIEELPECDKFIRKILIRRENKEKLTVDLDKLGYNISTIFPDLESLSHHLKGINMAANFYNLDQNLKILSHS</sequence>
<comment type="caution">
    <text evidence="2">The sequence shown here is derived from an EMBL/GenBank/DDBJ whole genome shotgun (WGS) entry which is preliminary data.</text>
</comment>
<dbReference type="Proteomes" id="UP000179243">
    <property type="component" value="Unassembled WGS sequence"/>
</dbReference>
<accession>A0A1F7F805</accession>
<evidence type="ECO:0000313" key="2">
    <source>
        <dbReference type="EMBL" id="OGK02800.1"/>
    </source>
</evidence>
<feature type="domain" description="FRG" evidence="1">
    <location>
        <begin position="26"/>
        <end position="127"/>
    </location>
</feature>
<organism evidence="2 3">
    <name type="scientific">Candidatus Raymondbacteria bacterium RIFOXYD12_FULL_49_13</name>
    <dbReference type="NCBI Taxonomy" id="1817890"/>
    <lineage>
        <taxon>Bacteria</taxon>
        <taxon>Raymondiibacteriota</taxon>
    </lineage>
</organism>
<protein>
    <recommendedName>
        <fullName evidence="1">FRG domain-containing protein</fullName>
    </recommendedName>
</protein>
<gene>
    <name evidence="2" type="ORF">A2519_07610</name>
</gene>
<dbReference type="InterPro" id="IPR014966">
    <property type="entry name" value="FRG-dom"/>
</dbReference>
<proteinExistence type="predicted"/>
<dbReference type="SMART" id="SM00901">
    <property type="entry name" value="FRG"/>
    <property type="match status" value="1"/>
</dbReference>
<name>A0A1F7F805_UNCRA</name>